<evidence type="ECO:0000313" key="10">
    <source>
        <dbReference type="Proteomes" id="UP001596183"/>
    </source>
</evidence>
<feature type="transmembrane region" description="Helical" evidence="8">
    <location>
        <begin position="358"/>
        <end position="377"/>
    </location>
</feature>
<feature type="transmembrane region" description="Helical" evidence="8">
    <location>
        <begin position="191"/>
        <end position="207"/>
    </location>
</feature>
<dbReference type="InterPro" id="IPR006043">
    <property type="entry name" value="NCS2"/>
</dbReference>
<feature type="transmembrane region" description="Helical" evidence="8">
    <location>
        <begin position="84"/>
        <end position="102"/>
    </location>
</feature>
<dbReference type="EMBL" id="JBHSPC010000050">
    <property type="protein sequence ID" value="MFC5672099.1"/>
    <property type="molecule type" value="Genomic_DNA"/>
</dbReference>
<evidence type="ECO:0000256" key="8">
    <source>
        <dbReference type="SAM" id="Phobius"/>
    </source>
</evidence>
<name>A0ABW0XR14_9ACTN</name>
<keyword evidence="5 8" id="KW-1133">Transmembrane helix</keyword>
<feature type="transmembrane region" description="Helical" evidence="8">
    <location>
        <begin position="168"/>
        <end position="184"/>
    </location>
</feature>
<evidence type="ECO:0000313" key="9">
    <source>
        <dbReference type="EMBL" id="MFC5672099.1"/>
    </source>
</evidence>
<sequence length="487" mass="50045">MDLGVRWTLHGDGRTPAPGAVVRPDERLSWPRTAGLGAQHVVAMFGASFVAPVLMGLDPNLAIMMSGVATIIFLLATRGRVPSYLGCSLSFVGVAAVIRAQGGSSATVTGAVFVVGAALFLVGLAVRHFGARVIHATMPPIVTGAVVMLIGFNLAPVTAATYWPQDQWTALFVMLFTGLAVVCLRGFWSRIAIFLGLVFGYVLSWGLDRVFGQIHSADASGEVTDHWRLDLSGVGQADWIGLPALHGPSFEWSAILVALPVVIALIAENAGHVKAVGEMTGDNLDDKLGTAISADGVGSMLSTAVGGPPNTTYSENIGVMAATRVYSTAAYWAAAGFALLFGLCPKFGAVVAAVPGGVLGGITVILYGMIGLLGAQIWTNAKVDLRNPLNLVPAAAGIIIGVGNVTMEFTDTFSLSGIALGTLVVITGYHALRAFAPAHLKTQEPLLDEGTSSYDTSDEGADAGASGKSGGKGDGAADGEGGQRAKS</sequence>
<keyword evidence="4 8" id="KW-0812">Transmembrane</keyword>
<dbReference type="Proteomes" id="UP001596183">
    <property type="component" value="Unassembled WGS sequence"/>
</dbReference>
<comment type="similarity">
    <text evidence="2">Belongs to the nucleobase:cation symporter-2 (NCS2) (TC 2.A.40) family.</text>
</comment>
<dbReference type="PANTHER" id="PTHR42810:SF2">
    <property type="entry name" value="PURINE PERMEASE C1399.01C-RELATED"/>
    <property type="match status" value="1"/>
</dbReference>
<accession>A0ABW0XR14</accession>
<keyword evidence="10" id="KW-1185">Reference proteome</keyword>
<feature type="transmembrane region" description="Helical" evidence="8">
    <location>
        <begin position="61"/>
        <end position="77"/>
    </location>
</feature>
<organism evidence="9 10">
    <name type="scientific">Streptomyces incanus</name>
    <dbReference type="NCBI Taxonomy" id="887453"/>
    <lineage>
        <taxon>Bacteria</taxon>
        <taxon>Bacillati</taxon>
        <taxon>Actinomycetota</taxon>
        <taxon>Actinomycetes</taxon>
        <taxon>Kitasatosporales</taxon>
        <taxon>Streptomycetaceae</taxon>
        <taxon>Streptomyces</taxon>
    </lineage>
</organism>
<keyword evidence="6 8" id="KW-0472">Membrane</keyword>
<protein>
    <submittedName>
        <fullName evidence="9">Uracil-xanthine permease family protein</fullName>
    </submittedName>
</protein>
<feature type="compositionally biased region" description="Gly residues" evidence="7">
    <location>
        <begin position="467"/>
        <end position="487"/>
    </location>
</feature>
<feature type="transmembrane region" description="Helical" evidence="8">
    <location>
        <begin position="329"/>
        <end position="352"/>
    </location>
</feature>
<evidence type="ECO:0000256" key="1">
    <source>
        <dbReference type="ARBA" id="ARBA00004141"/>
    </source>
</evidence>
<feature type="transmembrane region" description="Helical" evidence="8">
    <location>
        <begin position="108"/>
        <end position="129"/>
    </location>
</feature>
<feature type="transmembrane region" description="Helical" evidence="8">
    <location>
        <begin position="413"/>
        <end position="432"/>
    </location>
</feature>
<evidence type="ECO:0000256" key="7">
    <source>
        <dbReference type="SAM" id="MobiDB-lite"/>
    </source>
</evidence>
<evidence type="ECO:0000256" key="5">
    <source>
        <dbReference type="ARBA" id="ARBA00022989"/>
    </source>
</evidence>
<proteinExistence type="inferred from homology"/>
<evidence type="ECO:0000256" key="3">
    <source>
        <dbReference type="ARBA" id="ARBA00022448"/>
    </source>
</evidence>
<feature type="transmembrane region" description="Helical" evidence="8">
    <location>
        <begin position="389"/>
        <end position="407"/>
    </location>
</feature>
<feature type="region of interest" description="Disordered" evidence="7">
    <location>
        <begin position="446"/>
        <end position="487"/>
    </location>
</feature>
<keyword evidence="3" id="KW-0813">Transport</keyword>
<comment type="caution">
    <text evidence="9">The sequence shown here is derived from an EMBL/GenBank/DDBJ whole genome shotgun (WGS) entry which is preliminary data.</text>
</comment>
<dbReference type="RefSeq" id="WP_381213356.1">
    <property type="nucleotide sequence ID" value="NZ_JBHSPC010000050.1"/>
</dbReference>
<feature type="transmembrane region" description="Helical" evidence="8">
    <location>
        <begin position="141"/>
        <end position="162"/>
    </location>
</feature>
<dbReference type="Pfam" id="PF00860">
    <property type="entry name" value="Xan_ur_permease"/>
    <property type="match status" value="1"/>
</dbReference>
<evidence type="ECO:0000256" key="4">
    <source>
        <dbReference type="ARBA" id="ARBA00022692"/>
    </source>
</evidence>
<evidence type="ECO:0000256" key="6">
    <source>
        <dbReference type="ARBA" id="ARBA00023136"/>
    </source>
</evidence>
<gene>
    <name evidence="9" type="ORF">ACFP2V_18865</name>
</gene>
<comment type="subcellular location">
    <subcellularLocation>
        <location evidence="1">Membrane</location>
        <topology evidence="1">Multi-pass membrane protein</topology>
    </subcellularLocation>
</comment>
<dbReference type="PANTHER" id="PTHR42810">
    <property type="entry name" value="PURINE PERMEASE C1399.01C-RELATED"/>
    <property type="match status" value="1"/>
</dbReference>
<feature type="transmembrane region" description="Helical" evidence="8">
    <location>
        <begin position="249"/>
        <end position="267"/>
    </location>
</feature>
<reference evidence="10" key="1">
    <citation type="journal article" date="2019" name="Int. J. Syst. Evol. Microbiol.">
        <title>The Global Catalogue of Microorganisms (GCM) 10K type strain sequencing project: providing services to taxonomists for standard genome sequencing and annotation.</title>
        <authorList>
            <consortium name="The Broad Institute Genomics Platform"/>
            <consortium name="The Broad Institute Genome Sequencing Center for Infectious Disease"/>
            <person name="Wu L."/>
            <person name="Ma J."/>
        </authorList>
    </citation>
    <scope>NUCLEOTIDE SEQUENCE [LARGE SCALE GENOMIC DNA]</scope>
    <source>
        <strain evidence="10">JCM 13852</strain>
    </source>
</reference>
<evidence type="ECO:0000256" key="2">
    <source>
        <dbReference type="ARBA" id="ARBA00008821"/>
    </source>
</evidence>